<dbReference type="Proteomes" id="UP000006253">
    <property type="component" value="Unassembled WGS sequence"/>
</dbReference>
<accession>A0A0E2B1L7</accession>
<dbReference type="EMBL" id="AHMY02000050">
    <property type="protein sequence ID" value="EKO15143.1"/>
    <property type="molecule type" value="Genomic_DNA"/>
</dbReference>
<gene>
    <name evidence="1" type="ORF">LEP1GSC081_4440</name>
</gene>
<evidence type="ECO:0000313" key="1">
    <source>
        <dbReference type="EMBL" id="EKO15143.1"/>
    </source>
</evidence>
<evidence type="ECO:0000313" key="2">
    <source>
        <dbReference type="Proteomes" id="UP000006253"/>
    </source>
</evidence>
<organism evidence="1 2">
    <name type="scientific">Leptospira kirschneri str. H1</name>
    <dbReference type="NCBI Taxonomy" id="1049966"/>
    <lineage>
        <taxon>Bacteria</taxon>
        <taxon>Pseudomonadati</taxon>
        <taxon>Spirochaetota</taxon>
        <taxon>Spirochaetia</taxon>
        <taxon>Leptospirales</taxon>
        <taxon>Leptospiraceae</taxon>
        <taxon>Leptospira</taxon>
    </lineage>
</organism>
<reference evidence="1 2" key="1">
    <citation type="submission" date="2012-10" db="EMBL/GenBank/DDBJ databases">
        <authorList>
            <person name="Harkins D.M."/>
            <person name="Durkin A.S."/>
            <person name="Brinkac L.M."/>
            <person name="Selengut J.D."/>
            <person name="Sanka R."/>
            <person name="DePew J."/>
            <person name="Purushe J."/>
            <person name="Peacock S.J."/>
            <person name="Thaipadungpanit J."/>
            <person name="Wuthiekanun V.W."/>
            <person name="Day N.P."/>
            <person name="Vinetz J.M."/>
            <person name="Sutton G.G."/>
            <person name="Nelson W.C."/>
            <person name="Fouts D.E."/>
        </authorList>
    </citation>
    <scope>NUCLEOTIDE SEQUENCE [LARGE SCALE GENOMIC DNA]</scope>
    <source>
        <strain evidence="1 2">H1</strain>
    </source>
</reference>
<dbReference type="AlphaFoldDB" id="A0A0E2B1L7"/>
<proteinExistence type="predicted"/>
<protein>
    <submittedName>
        <fullName evidence="1">Uncharacterized protein</fullName>
    </submittedName>
</protein>
<sequence>MNDLIDSLNRQLPEKMKEHDPSIFICKTNRTSIKIEFDQLGAKELAAVFKIPEQRRVLVAIDQCLIYNRPRKRGFILTPFLVKIDEEEDVFHCLPEEVILSIDKDSTEFISKRFTNAAELGFFPAEIAEVFVKPINKFFMLYAEFPKSKSLFDFKNSKENL</sequence>
<name>A0A0E2B1L7_9LEPT</name>
<comment type="caution">
    <text evidence="1">The sequence shown here is derived from an EMBL/GenBank/DDBJ whole genome shotgun (WGS) entry which is preliminary data.</text>
</comment>